<evidence type="ECO:0000256" key="10">
    <source>
        <dbReference type="ARBA" id="ARBA00022842"/>
    </source>
</evidence>
<dbReference type="EMBL" id="LS974619">
    <property type="protein sequence ID" value="CAG7879071.1"/>
    <property type="molecule type" value="Genomic_DNA"/>
</dbReference>
<dbReference type="InterPro" id="IPR006595">
    <property type="entry name" value="CTLH_C"/>
</dbReference>
<accession>A0A8D9DML3</accession>
<evidence type="ECO:0000256" key="1">
    <source>
        <dbReference type="ARBA" id="ARBA00001946"/>
    </source>
</evidence>
<dbReference type="InterPro" id="IPR037683">
    <property type="entry name" value="Rmd5_dRing"/>
</dbReference>
<evidence type="ECO:0000256" key="8">
    <source>
        <dbReference type="ARBA" id="ARBA00022801"/>
    </source>
</evidence>
<dbReference type="GO" id="GO:0008270">
    <property type="term" value="F:zinc ion binding"/>
    <property type="evidence" value="ECO:0007669"/>
    <property type="project" value="UniProtKB-KW"/>
</dbReference>
<evidence type="ECO:0000256" key="5">
    <source>
        <dbReference type="ARBA" id="ARBA00022490"/>
    </source>
</evidence>
<proteinExistence type="inferred from homology"/>
<dbReference type="Proteomes" id="UP000694005">
    <property type="component" value="Chromosome A03"/>
</dbReference>
<dbReference type="AlphaFoldDB" id="A0A8D9DML3"/>
<dbReference type="PANTHER" id="PTHR12170:SF3">
    <property type="entry name" value="GH10162P"/>
    <property type="match status" value="1"/>
</dbReference>
<dbReference type="InterPro" id="IPR024964">
    <property type="entry name" value="CTLH/CRA"/>
</dbReference>
<evidence type="ECO:0000256" key="12">
    <source>
        <dbReference type="PROSITE-ProRule" id="PRU01215"/>
    </source>
</evidence>
<dbReference type="InterPro" id="IPR044063">
    <property type="entry name" value="ZF_RING_GID"/>
</dbReference>
<dbReference type="FunFam" id="3.30.40.10:FF:000143">
    <property type="entry name" value="Regulator of gluconeogenesis Rmd5"/>
    <property type="match status" value="1"/>
</dbReference>
<keyword evidence="5" id="KW-0963">Cytoplasm</keyword>
<organism evidence="15 16">
    <name type="scientific">Brassica campestris</name>
    <name type="common">Field mustard</name>
    <dbReference type="NCBI Taxonomy" id="3711"/>
    <lineage>
        <taxon>Eukaryota</taxon>
        <taxon>Viridiplantae</taxon>
        <taxon>Streptophyta</taxon>
        <taxon>Embryophyta</taxon>
        <taxon>Tracheophyta</taxon>
        <taxon>Spermatophyta</taxon>
        <taxon>Magnoliopsida</taxon>
        <taxon>eudicotyledons</taxon>
        <taxon>Gunneridae</taxon>
        <taxon>Pentapetalae</taxon>
        <taxon>rosids</taxon>
        <taxon>malvids</taxon>
        <taxon>Brassicales</taxon>
        <taxon>Brassicaceae</taxon>
        <taxon>Brassiceae</taxon>
        <taxon>Brassica</taxon>
    </lineage>
</organism>
<dbReference type="Pfam" id="PF10607">
    <property type="entry name" value="CTLH"/>
    <property type="match status" value="1"/>
</dbReference>
<evidence type="ECO:0000256" key="2">
    <source>
        <dbReference type="ARBA" id="ARBA00004496"/>
    </source>
</evidence>
<dbReference type="InterPro" id="IPR013144">
    <property type="entry name" value="CRA_dom"/>
</dbReference>
<dbReference type="SMART" id="SM00668">
    <property type="entry name" value="CTLH"/>
    <property type="match status" value="1"/>
</dbReference>
<comment type="subcellular location">
    <subcellularLocation>
        <location evidence="2">Cytoplasm</location>
    </subcellularLocation>
</comment>
<evidence type="ECO:0000313" key="15">
    <source>
        <dbReference type="EMBL" id="CAG7879071.1"/>
    </source>
</evidence>
<dbReference type="GO" id="GO:0006796">
    <property type="term" value="P:phosphate-containing compound metabolic process"/>
    <property type="evidence" value="ECO:0007669"/>
    <property type="project" value="InterPro"/>
</dbReference>
<feature type="domain" description="RING-Gid-type" evidence="14">
    <location>
        <begin position="529"/>
        <end position="573"/>
    </location>
</feature>
<comment type="similarity">
    <text evidence="3">Belongs to the PPase family.</text>
</comment>
<dbReference type="InterPro" id="IPR008162">
    <property type="entry name" value="Pyrophosphatase"/>
</dbReference>
<dbReference type="Gramene" id="A03p04140.2_BraZ1">
    <property type="protein sequence ID" value="A03p04140.2_BraZ1.CDS"/>
    <property type="gene ID" value="A03g04140.2_BraZ1"/>
</dbReference>
<comment type="catalytic activity">
    <reaction evidence="11">
        <text>diphosphate + H2O = 2 phosphate + H(+)</text>
        <dbReference type="Rhea" id="RHEA:24576"/>
        <dbReference type="ChEBI" id="CHEBI:15377"/>
        <dbReference type="ChEBI" id="CHEBI:15378"/>
        <dbReference type="ChEBI" id="CHEBI:33019"/>
        <dbReference type="ChEBI" id="CHEBI:43474"/>
        <dbReference type="EC" id="3.6.1.1"/>
    </reaction>
</comment>
<dbReference type="Gene3D" id="3.90.80.10">
    <property type="entry name" value="Inorganic pyrophosphatase"/>
    <property type="match status" value="1"/>
</dbReference>
<dbReference type="InterPro" id="IPR036649">
    <property type="entry name" value="Pyrophosphatase_sf"/>
</dbReference>
<evidence type="ECO:0000256" key="3">
    <source>
        <dbReference type="ARBA" id="ARBA00006220"/>
    </source>
</evidence>
<dbReference type="GO" id="GO:0005737">
    <property type="term" value="C:cytoplasm"/>
    <property type="evidence" value="ECO:0007669"/>
    <property type="project" value="UniProtKB-SubCell"/>
</dbReference>
<keyword evidence="10" id="KW-0460">Magnesium</keyword>
<feature type="zinc finger region" description="RING-Gid-type" evidence="12">
    <location>
        <begin position="529"/>
        <end position="573"/>
    </location>
</feature>
<gene>
    <name evidence="15" type="ORF">BRAPAZ1V2_A03P04140.2</name>
</gene>
<evidence type="ECO:0000259" key="13">
    <source>
        <dbReference type="PROSITE" id="PS50897"/>
    </source>
</evidence>
<protein>
    <recommendedName>
        <fullName evidence="4">inorganic diphosphatase</fullName>
        <ecNumber evidence="4">3.6.1.1</ecNumber>
    </recommendedName>
</protein>
<dbReference type="PROSITE" id="PS50897">
    <property type="entry name" value="CTLH"/>
    <property type="match status" value="1"/>
</dbReference>
<dbReference type="GO" id="GO:0061630">
    <property type="term" value="F:ubiquitin protein ligase activity"/>
    <property type="evidence" value="ECO:0007669"/>
    <property type="project" value="InterPro"/>
</dbReference>
<dbReference type="PROSITE" id="PS50896">
    <property type="entry name" value="LISH"/>
    <property type="match status" value="1"/>
</dbReference>
<dbReference type="SMART" id="SM00667">
    <property type="entry name" value="LisH"/>
    <property type="match status" value="1"/>
</dbReference>
<dbReference type="InterPro" id="IPR045098">
    <property type="entry name" value="Fyv10_fam"/>
</dbReference>
<keyword evidence="6" id="KW-0479">Metal-binding</keyword>
<sequence>MAATRVITAASATTSCFLAKRAFVLPAKRSCGGGALCFSRRAFVLKSKRPFSCSAIYNPQVKVKEEGQPETLDYRVFFLDGSGKKVSPWHDIPLTLGDGVYNFIVEIPKESKAKMEVATDEDFTPIKQDTKKGKLRYYPYNINWNYGLLPQTWEDPSQANAEVEGAFGDNDPVYVSIFTSFNEYFCFISLITPKPKRQTSRGLHEKMDPIATVKDGFNQVAKRQKHYHSISQAVTDRAFEGFVESLVQIITKNDPKTVLAELKLKLDSLLPINHLQESQKETNTSLTKFEKVLGKSDVFPASISIDLDHQLVDKMLVEYLYRQGLFEVGEILIKEAEVEVDDQLSEAIARSLEIHRVAEPLKEKDTEPAMRWISENREKLKEEASKLEMELVSLKYWEMLRQRKRPEALRFARAHFPKFASLHSVKIRKLIVALLWVRDLENYPHAEELFPLGWEEASRELTKLYYNLHGQPSSSLLAVALSAGVESLPRLLKLIRVMGLKEEEWGEMKELPVDLELGDEFRFHSVFVCPVSREQSDVYNPPMMMPCRHVLCKETILRLCLCCSTRRFKCPYCPAYTTASACRQLYI</sequence>
<evidence type="ECO:0000256" key="9">
    <source>
        <dbReference type="ARBA" id="ARBA00022833"/>
    </source>
</evidence>
<dbReference type="GO" id="GO:0004427">
    <property type="term" value="F:inorganic diphosphate phosphatase activity"/>
    <property type="evidence" value="ECO:0007669"/>
    <property type="project" value="UniProtKB-EC"/>
</dbReference>
<dbReference type="Pfam" id="PF00719">
    <property type="entry name" value="Pyrophosphatase"/>
    <property type="match status" value="1"/>
</dbReference>
<dbReference type="PANTHER" id="PTHR12170">
    <property type="entry name" value="MACROPHAGE ERYTHROBLAST ATTACHER-RELATED"/>
    <property type="match status" value="1"/>
</dbReference>
<dbReference type="SUPFAM" id="SSF50324">
    <property type="entry name" value="Inorganic pyrophosphatase"/>
    <property type="match status" value="1"/>
</dbReference>
<dbReference type="GO" id="GO:0000287">
    <property type="term" value="F:magnesium ion binding"/>
    <property type="evidence" value="ECO:0007669"/>
    <property type="project" value="InterPro"/>
</dbReference>
<dbReference type="PROSITE" id="PS51867">
    <property type="entry name" value="ZF_RING_GID"/>
    <property type="match status" value="1"/>
</dbReference>
<dbReference type="EC" id="3.6.1.1" evidence="4"/>
<keyword evidence="7 12" id="KW-0863">Zinc-finger</keyword>
<feature type="domain" description="CTLH" evidence="13">
    <location>
        <begin position="350"/>
        <end position="407"/>
    </location>
</feature>
<evidence type="ECO:0000256" key="7">
    <source>
        <dbReference type="ARBA" id="ARBA00022771"/>
    </source>
</evidence>
<evidence type="ECO:0000259" key="14">
    <source>
        <dbReference type="PROSITE" id="PS51867"/>
    </source>
</evidence>
<evidence type="ECO:0000256" key="11">
    <source>
        <dbReference type="ARBA" id="ARBA00047820"/>
    </source>
</evidence>
<comment type="cofactor">
    <cofactor evidence="1">
        <name>Mg(2+)</name>
        <dbReference type="ChEBI" id="CHEBI:18420"/>
    </cofactor>
</comment>
<evidence type="ECO:0000256" key="6">
    <source>
        <dbReference type="ARBA" id="ARBA00022723"/>
    </source>
</evidence>
<dbReference type="GO" id="GO:0043161">
    <property type="term" value="P:proteasome-mediated ubiquitin-dependent protein catabolic process"/>
    <property type="evidence" value="ECO:0007669"/>
    <property type="project" value="InterPro"/>
</dbReference>
<dbReference type="InterPro" id="IPR006594">
    <property type="entry name" value="LisH"/>
</dbReference>
<dbReference type="CDD" id="cd16652">
    <property type="entry name" value="dRING_Rmd5p-like"/>
    <property type="match status" value="1"/>
</dbReference>
<keyword evidence="9" id="KW-0862">Zinc</keyword>
<dbReference type="SMART" id="SM00757">
    <property type="entry name" value="CRA"/>
    <property type="match status" value="1"/>
</dbReference>
<keyword evidence="8" id="KW-0378">Hydrolase</keyword>
<evidence type="ECO:0000256" key="4">
    <source>
        <dbReference type="ARBA" id="ARBA00012146"/>
    </source>
</evidence>
<name>A0A8D9DML3_BRACM</name>
<evidence type="ECO:0000313" key="16">
    <source>
        <dbReference type="Proteomes" id="UP000694005"/>
    </source>
</evidence>
<reference evidence="15 16" key="1">
    <citation type="submission" date="2021-07" db="EMBL/GenBank/DDBJ databases">
        <authorList>
            <consortium name="Genoscope - CEA"/>
            <person name="William W."/>
        </authorList>
    </citation>
    <scope>NUCLEOTIDE SEQUENCE [LARGE SCALE GENOMIC DNA]</scope>
</reference>
<dbReference type="PROSITE" id="PS51257">
    <property type="entry name" value="PROKAR_LIPOPROTEIN"/>
    <property type="match status" value="1"/>
</dbReference>